<name>A0A239JY24_9BURK</name>
<sequence length="216" mass="23733">MGFSIQPALAKHHVSKSNGPAVSCPTPNTRPARDSTMLQTGLNYGNIDVARGNIEIMWSQLRGSAWQVPHAVIDNPKGPGKSHGDLLLDALMGVIMTARRYGFLGHCMKITSNSDANRLVGLLLMLAETNKHLALPIYAQLANQLGLSFGHPFLESLTSNLKNPNVQSVILPDGTSVPKARFNQFRKDRVRIDDTRIDANYFNSYMNLYQYGGAAR</sequence>
<dbReference type="EMBL" id="FZOT01000014">
    <property type="protein sequence ID" value="SNT10680.1"/>
    <property type="molecule type" value="Genomic_DNA"/>
</dbReference>
<reference evidence="2 3" key="1">
    <citation type="submission" date="2017-06" db="EMBL/GenBank/DDBJ databases">
        <authorList>
            <person name="Kim H.J."/>
            <person name="Triplett B.A."/>
        </authorList>
    </citation>
    <scope>NUCLEOTIDE SEQUENCE [LARGE SCALE GENOMIC DNA]</scope>
    <source>
        <strain evidence="2 3">U15</strain>
    </source>
</reference>
<proteinExistence type="predicted"/>
<dbReference type="RefSeq" id="WP_089400661.1">
    <property type="nucleotide sequence ID" value="NZ_FZOT01000014.1"/>
</dbReference>
<feature type="region of interest" description="Disordered" evidence="1">
    <location>
        <begin position="12"/>
        <end position="33"/>
    </location>
</feature>
<evidence type="ECO:0000313" key="3">
    <source>
        <dbReference type="Proteomes" id="UP000198284"/>
    </source>
</evidence>
<protein>
    <submittedName>
        <fullName evidence="2">Uncharacterized protein</fullName>
    </submittedName>
</protein>
<evidence type="ECO:0000313" key="2">
    <source>
        <dbReference type="EMBL" id="SNT10680.1"/>
    </source>
</evidence>
<dbReference type="AlphaFoldDB" id="A0A239JY24"/>
<keyword evidence="3" id="KW-1185">Reference proteome</keyword>
<accession>A0A239JY24</accession>
<dbReference type="Proteomes" id="UP000198284">
    <property type="component" value="Unassembled WGS sequence"/>
</dbReference>
<feature type="compositionally biased region" description="Polar residues" evidence="1">
    <location>
        <begin position="16"/>
        <end position="29"/>
    </location>
</feature>
<gene>
    <name evidence="2" type="ORF">SAMN06265795_11433</name>
</gene>
<organism evidence="2 3">
    <name type="scientific">Noviherbaspirillum humi</name>
    <dbReference type="NCBI Taxonomy" id="1688639"/>
    <lineage>
        <taxon>Bacteria</taxon>
        <taxon>Pseudomonadati</taxon>
        <taxon>Pseudomonadota</taxon>
        <taxon>Betaproteobacteria</taxon>
        <taxon>Burkholderiales</taxon>
        <taxon>Oxalobacteraceae</taxon>
        <taxon>Noviherbaspirillum</taxon>
    </lineage>
</organism>
<evidence type="ECO:0000256" key="1">
    <source>
        <dbReference type="SAM" id="MobiDB-lite"/>
    </source>
</evidence>